<dbReference type="AlphaFoldDB" id="A0A8B8DJ50"/>
<dbReference type="Proteomes" id="UP000694844">
    <property type="component" value="Chromosome 3"/>
</dbReference>
<keyword evidence="1" id="KW-0732">Signal</keyword>
<organism evidence="2 3">
    <name type="scientific">Crassostrea virginica</name>
    <name type="common">Eastern oyster</name>
    <dbReference type="NCBI Taxonomy" id="6565"/>
    <lineage>
        <taxon>Eukaryota</taxon>
        <taxon>Metazoa</taxon>
        <taxon>Spiralia</taxon>
        <taxon>Lophotrochozoa</taxon>
        <taxon>Mollusca</taxon>
        <taxon>Bivalvia</taxon>
        <taxon>Autobranchia</taxon>
        <taxon>Pteriomorphia</taxon>
        <taxon>Ostreida</taxon>
        <taxon>Ostreoidea</taxon>
        <taxon>Ostreidae</taxon>
        <taxon>Crassostrea</taxon>
    </lineage>
</organism>
<feature type="signal peptide" evidence="1">
    <location>
        <begin position="1"/>
        <end position="19"/>
    </location>
</feature>
<keyword evidence="2" id="KW-1185">Reference proteome</keyword>
<name>A0A8B8DJ50_CRAVI</name>
<evidence type="ECO:0000256" key="1">
    <source>
        <dbReference type="SAM" id="SignalP"/>
    </source>
</evidence>
<evidence type="ECO:0000313" key="3">
    <source>
        <dbReference type="RefSeq" id="XP_022327624.1"/>
    </source>
</evidence>
<dbReference type="KEGG" id="cvn:111126960"/>
<dbReference type="RefSeq" id="XP_022327624.1">
    <property type="nucleotide sequence ID" value="XM_022471916.1"/>
</dbReference>
<reference evidence="3" key="1">
    <citation type="submission" date="2025-08" db="UniProtKB">
        <authorList>
            <consortium name="RefSeq"/>
        </authorList>
    </citation>
    <scope>IDENTIFICATION</scope>
    <source>
        <tissue evidence="3">Whole sample</tissue>
    </source>
</reference>
<dbReference type="GeneID" id="111126960"/>
<gene>
    <name evidence="3" type="primary">LOC111126960</name>
</gene>
<proteinExistence type="predicted"/>
<sequence length="234" mass="27138">MMKSFVPLLLLLILRGACAVTIRPLAPPRIRPLYLKATFDMDSNITSYYMRVSGPNDTRDKFNMTLLPVTGSKDPTIFEARVQVAIGERQRIELQSKSASEMFRMLFQGSPVDGEQSFTDQICEFELTRKTEQHLTEYSMENSNCTYNPERNLDVFTYFTVGLQNEDDVKVNPFDGFKNSIKDFVNRTSTSLIVNEENMRNDKYQLIDAHFWIFTMYLRSSEIVNYLGWNVQLV</sequence>
<accession>A0A8B8DJ50</accession>
<protein>
    <submittedName>
        <fullName evidence="3">Uncharacterized protein LOC111126960</fullName>
    </submittedName>
</protein>
<feature type="chain" id="PRO_5034311385" evidence="1">
    <location>
        <begin position="20"/>
        <end position="234"/>
    </location>
</feature>
<evidence type="ECO:0000313" key="2">
    <source>
        <dbReference type="Proteomes" id="UP000694844"/>
    </source>
</evidence>